<reference evidence="1" key="1">
    <citation type="journal article" date="2021" name="Proc. Natl. Acad. Sci. U.S.A.">
        <title>A Catalog of Tens of Thousands of Viruses from Human Metagenomes Reveals Hidden Associations with Chronic Diseases.</title>
        <authorList>
            <person name="Tisza M.J."/>
            <person name="Buck C.B."/>
        </authorList>
    </citation>
    <scope>NUCLEOTIDE SEQUENCE</scope>
    <source>
        <strain evidence="1">Ct2iq11</strain>
    </source>
</reference>
<evidence type="ECO:0000313" key="1">
    <source>
        <dbReference type="EMBL" id="DAF65065.1"/>
    </source>
</evidence>
<name>A0A8S5TPK1_9CAUD</name>
<proteinExistence type="predicted"/>
<sequence length="510" mass="56154">MVHLLLLTPIRLFERAVLSALSNIMRIVSMIIQRMLLGRGASTAGMESWDLGYTIAEDASSKSIYVPIWTSHYVNTDKVIIDWGDGSTSVVKGAYSGDDLHDLNPEFVHTYVSAGSYRVKIYAFPATWSRTEVGQSVSPTYGHTTNLTTIYNAMPVIRGAYVTYSYSTATGKRMDNLFYGCSALTSIPSDLFSNNTDAETFNSTFHACSSLSLTNDLLLFSGCSAAKEFRYTFCGVKGGMISTDFFADCVNATRFDCCFSGYTADQRPVWFPNAYPTSDGLMQGLFRNTSAESLMGTFALSSVPNILGLFDGCSKLKNINSCFYFAAIGEFYAFQKPYDGQPVKYNWYNLFDDCVNLVDITGLFLFAMVPSYTFVLPDEIGREDTWLYKAMAYPVLRFAHSPNINYADNVSGLNLTGETQLGRGTFDVVWLSTGPATFEQNANHPLQGENMQAVPPGIAIHLAESPVKTLSGKNKAFIVVPSGSSMETHYKSATISNMLRQVKTIEIVNG</sequence>
<evidence type="ECO:0008006" key="2">
    <source>
        <dbReference type="Google" id="ProtNLM"/>
    </source>
</evidence>
<dbReference type="EMBL" id="BK032872">
    <property type="protein sequence ID" value="DAF65065.1"/>
    <property type="molecule type" value="Genomic_DNA"/>
</dbReference>
<protein>
    <recommendedName>
        <fullName evidence="2">PKD domain-containing protein</fullName>
    </recommendedName>
</protein>
<organism evidence="1">
    <name type="scientific">Podoviridae sp. ct2iq11</name>
    <dbReference type="NCBI Taxonomy" id="2827720"/>
    <lineage>
        <taxon>Viruses</taxon>
        <taxon>Duplodnaviria</taxon>
        <taxon>Heunggongvirae</taxon>
        <taxon>Uroviricota</taxon>
        <taxon>Caudoviricetes</taxon>
    </lineage>
</organism>
<accession>A0A8S5TPK1</accession>